<accession>A0A1L6R948</accession>
<dbReference type="NCBIfam" id="NF047561">
    <property type="entry name" value="orf58_phage_fam"/>
    <property type="match status" value="1"/>
</dbReference>
<dbReference type="KEGG" id="wjo:FOL01_0163"/>
<evidence type="ECO:0000313" key="1">
    <source>
        <dbReference type="EMBL" id="APS41022.1"/>
    </source>
</evidence>
<evidence type="ECO:0000313" key="2">
    <source>
        <dbReference type="Proteomes" id="UP000185473"/>
    </source>
</evidence>
<organism evidence="1 2">
    <name type="scientific">Weissella jogaejeotgali</name>
    <dbReference type="NCBI Taxonomy" id="1631871"/>
    <lineage>
        <taxon>Bacteria</taxon>
        <taxon>Bacillati</taxon>
        <taxon>Bacillota</taxon>
        <taxon>Bacilli</taxon>
        <taxon>Lactobacillales</taxon>
        <taxon>Lactobacillaceae</taxon>
        <taxon>Weissella</taxon>
    </lineage>
</organism>
<reference evidence="1 2" key="1">
    <citation type="submission" date="2016-02" db="EMBL/GenBank/DDBJ databases">
        <title>Complete Genome Sequence of Weissella jogaejeotgali FOL01.</title>
        <authorList>
            <person name="Lee J.-H."/>
            <person name="Ku H.-J."/>
        </authorList>
    </citation>
    <scope>NUCLEOTIDE SEQUENCE [LARGE SCALE GENOMIC DNA]</scope>
    <source>
        <strain evidence="1 2">FOL01</strain>
    </source>
</reference>
<sequence length="288" mass="32354">MAVTMQYLFEVYVEIYTNGGTLKYVHNNNPSQSMDIEFSLPFDNTSDRSVGEVTIWNMSQISFNRIAQGNRIVIKAGYHGDVGVIFDGEIFRPTVPSREGGDLNYTLRVVEGKEYRKLKHVSLTFGEGTTAKTIINKIVQTTGINLNFVSLGRNYVFKEGYTVDGSPFDALSDVAEQARAALFYRRGQLTMRWLYDDKVTGNFYLANNTGLISSPTMERRDDDWVEDDDDDGLGRFTYSADSILNYRITTGEHVHLKSESVDVWAAVLSGEHTFDGENPTTSLELGVK</sequence>
<gene>
    <name evidence="1" type="ORF">FOL01_0163</name>
</gene>
<evidence type="ECO:0008006" key="3">
    <source>
        <dbReference type="Google" id="ProtNLM"/>
    </source>
</evidence>
<dbReference type="STRING" id="1631871.FOL01_0163"/>
<dbReference type="AlphaFoldDB" id="A0A1L6R948"/>
<dbReference type="Proteomes" id="UP000185473">
    <property type="component" value="Chromosome"/>
</dbReference>
<name>A0A1L6R948_9LACO</name>
<keyword evidence="2" id="KW-1185">Reference proteome</keyword>
<dbReference type="OrthoDB" id="2339486at2"/>
<dbReference type="EMBL" id="CP014332">
    <property type="protein sequence ID" value="APS41022.1"/>
    <property type="molecule type" value="Genomic_DNA"/>
</dbReference>
<protein>
    <recommendedName>
        <fullName evidence="3">Phage protein</fullName>
    </recommendedName>
</protein>
<proteinExistence type="predicted"/>
<dbReference type="RefSeq" id="WP_083603387.1">
    <property type="nucleotide sequence ID" value="NZ_CP014332.1"/>
</dbReference>